<dbReference type="SMART" id="SM00086">
    <property type="entry name" value="PAC"/>
    <property type="match status" value="1"/>
</dbReference>
<dbReference type="SUPFAM" id="SSF55785">
    <property type="entry name" value="PYP-like sensor domain (PAS domain)"/>
    <property type="match status" value="1"/>
</dbReference>
<dbReference type="InterPro" id="IPR050469">
    <property type="entry name" value="Diguanylate_Cyclase"/>
</dbReference>
<keyword evidence="7" id="KW-1185">Reference proteome</keyword>
<dbReference type="InterPro" id="IPR000014">
    <property type="entry name" value="PAS"/>
</dbReference>
<dbReference type="RefSeq" id="WP_076585665.1">
    <property type="nucleotide sequence ID" value="NZ_FTLW01000002.1"/>
</dbReference>
<dbReference type="NCBIfam" id="TIGR00254">
    <property type="entry name" value="GGDEF"/>
    <property type="match status" value="1"/>
</dbReference>
<sequence>MVEQAQQAGKSEIYRTLLESTKAIPWQIDWKSATFSYIGPQIEALLGWSADSWKTAVDWADRIHPDERQHVVEYCMAQSASGIDHEADYRALTADGRHVWIRDVVHVIRDEAGEVNSLVGFMFDISERKVNEDRIDELQKTLMALSYQDGLTGVANRRRFDELLAAEWEKSRATGAPLSLIMGDIDLFKAYNDRHGHLQGDDCLKAVAACLKAAAMRPRDLVARYGGEEFAILLPETTRSEALAVAERCRLAIAEGSIVHSDNRLPSMSFGVGTRCDDDCIDMRDFVEAVDRKLYAAKSGGRDAIVA</sequence>
<dbReference type="SUPFAM" id="SSF55073">
    <property type="entry name" value="Nucleotide cyclase"/>
    <property type="match status" value="1"/>
</dbReference>
<dbReference type="Pfam" id="PF08447">
    <property type="entry name" value="PAS_3"/>
    <property type="match status" value="1"/>
</dbReference>
<dbReference type="CDD" id="cd01949">
    <property type="entry name" value="GGDEF"/>
    <property type="match status" value="1"/>
</dbReference>
<dbReference type="InterPro" id="IPR001610">
    <property type="entry name" value="PAC"/>
</dbReference>
<feature type="domain" description="PAC" evidence="4">
    <location>
        <begin position="85"/>
        <end position="137"/>
    </location>
</feature>
<dbReference type="Gene3D" id="3.30.450.20">
    <property type="entry name" value="PAS domain"/>
    <property type="match status" value="1"/>
</dbReference>
<dbReference type="GO" id="GO:0043709">
    <property type="term" value="P:cell adhesion involved in single-species biofilm formation"/>
    <property type="evidence" value="ECO:0007669"/>
    <property type="project" value="TreeGrafter"/>
</dbReference>
<dbReference type="EMBL" id="FTLW01000002">
    <property type="protein sequence ID" value="SIQ23011.1"/>
    <property type="molecule type" value="Genomic_DNA"/>
</dbReference>
<dbReference type="Pfam" id="PF00990">
    <property type="entry name" value="GGDEF"/>
    <property type="match status" value="1"/>
</dbReference>
<dbReference type="InterPro" id="IPR035965">
    <property type="entry name" value="PAS-like_dom_sf"/>
</dbReference>
<comment type="catalytic activity">
    <reaction evidence="3">
        <text>2 GTP = 3',3'-c-di-GMP + 2 diphosphate</text>
        <dbReference type="Rhea" id="RHEA:24898"/>
        <dbReference type="ChEBI" id="CHEBI:33019"/>
        <dbReference type="ChEBI" id="CHEBI:37565"/>
        <dbReference type="ChEBI" id="CHEBI:58805"/>
        <dbReference type="EC" id="2.7.7.65"/>
    </reaction>
</comment>
<evidence type="ECO:0000256" key="3">
    <source>
        <dbReference type="ARBA" id="ARBA00034247"/>
    </source>
</evidence>
<evidence type="ECO:0000256" key="2">
    <source>
        <dbReference type="ARBA" id="ARBA00012528"/>
    </source>
</evidence>
<evidence type="ECO:0000259" key="5">
    <source>
        <dbReference type="PROSITE" id="PS50887"/>
    </source>
</evidence>
<dbReference type="InterPro" id="IPR000700">
    <property type="entry name" value="PAS-assoc_C"/>
</dbReference>
<dbReference type="Proteomes" id="UP000241788">
    <property type="component" value="Unassembled WGS sequence"/>
</dbReference>
<evidence type="ECO:0000313" key="6">
    <source>
        <dbReference type="EMBL" id="SIQ23011.1"/>
    </source>
</evidence>
<dbReference type="CDD" id="cd00130">
    <property type="entry name" value="PAS"/>
    <property type="match status" value="1"/>
</dbReference>
<name>A0A1N6R2B9_9GAMM</name>
<evidence type="ECO:0000259" key="4">
    <source>
        <dbReference type="PROSITE" id="PS50113"/>
    </source>
</evidence>
<dbReference type="FunFam" id="3.30.70.270:FF:000001">
    <property type="entry name" value="Diguanylate cyclase domain protein"/>
    <property type="match status" value="1"/>
</dbReference>
<protein>
    <recommendedName>
        <fullName evidence="2">diguanylate cyclase</fullName>
        <ecNumber evidence="2">2.7.7.65</ecNumber>
    </recommendedName>
</protein>
<reference evidence="7" key="1">
    <citation type="submission" date="2017-01" db="EMBL/GenBank/DDBJ databases">
        <authorList>
            <person name="Varghese N."/>
            <person name="Submissions S."/>
        </authorList>
    </citation>
    <scope>NUCLEOTIDE SEQUENCE [LARGE SCALE GENOMIC DNA]</scope>
    <source>
        <strain evidence="7">UM1</strain>
    </source>
</reference>
<dbReference type="PROSITE" id="PS50113">
    <property type="entry name" value="PAC"/>
    <property type="match status" value="1"/>
</dbReference>
<evidence type="ECO:0000313" key="7">
    <source>
        <dbReference type="Proteomes" id="UP000241788"/>
    </source>
</evidence>
<feature type="domain" description="GGDEF" evidence="5">
    <location>
        <begin position="176"/>
        <end position="307"/>
    </location>
</feature>
<dbReference type="GO" id="GO:1902201">
    <property type="term" value="P:negative regulation of bacterial-type flagellum-dependent cell motility"/>
    <property type="evidence" value="ECO:0007669"/>
    <property type="project" value="TreeGrafter"/>
</dbReference>
<dbReference type="InterPro" id="IPR043128">
    <property type="entry name" value="Rev_trsase/Diguanyl_cyclase"/>
</dbReference>
<dbReference type="STRING" id="1604334.SAMN05421546_0874"/>
<evidence type="ECO:0000256" key="1">
    <source>
        <dbReference type="ARBA" id="ARBA00001946"/>
    </source>
</evidence>
<dbReference type="OrthoDB" id="9803824at2"/>
<dbReference type="Gene3D" id="3.30.70.270">
    <property type="match status" value="1"/>
</dbReference>
<dbReference type="SMART" id="SM00267">
    <property type="entry name" value="GGDEF"/>
    <property type="match status" value="1"/>
</dbReference>
<dbReference type="InterPro" id="IPR000160">
    <property type="entry name" value="GGDEF_dom"/>
</dbReference>
<dbReference type="InterPro" id="IPR013655">
    <property type="entry name" value="PAS_fold_3"/>
</dbReference>
<dbReference type="EC" id="2.7.7.65" evidence="2"/>
<dbReference type="PANTHER" id="PTHR45138:SF9">
    <property type="entry name" value="DIGUANYLATE CYCLASE DGCM-RELATED"/>
    <property type="match status" value="1"/>
</dbReference>
<dbReference type="AlphaFoldDB" id="A0A1N6R2B9"/>
<accession>A0A1N6R2B9</accession>
<dbReference type="InterPro" id="IPR029787">
    <property type="entry name" value="Nucleotide_cyclase"/>
</dbReference>
<dbReference type="NCBIfam" id="TIGR00229">
    <property type="entry name" value="sensory_box"/>
    <property type="match status" value="1"/>
</dbReference>
<proteinExistence type="predicted"/>
<dbReference type="GO" id="GO:0005886">
    <property type="term" value="C:plasma membrane"/>
    <property type="evidence" value="ECO:0007669"/>
    <property type="project" value="TreeGrafter"/>
</dbReference>
<gene>
    <name evidence="6" type="ORF">SAMN05421546_0874</name>
</gene>
<dbReference type="PANTHER" id="PTHR45138">
    <property type="entry name" value="REGULATORY COMPONENTS OF SENSORY TRANSDUCTION SYSTEM"/>
    <property type="match status" value="1"/>
</dbReference>
<organism evidence="6 7">
    <name type="scientific">Solilutibacter tolerans</name>
    <dbReference type="NCBI Taxonomy" id="1604334"/>
    <lineage>
        <taxon>Bacteria</taxon>
        <taxon>Pseudomonadati</taxon>
        <taxon>Pseudomonadota</taxon>
        <taxon>Gammaproteobacteria</taxon>
        <taxon>Lysobacterales</taxon>
        <taxon>Lysobacteraceae</taxon>
        <taxon>Solilutibacter</taxon>
    </lineage>
</organism>
<comment type="cofactor">
    <cofactor evidence="1">
        <name>Mg(2+)</name>
        <dbReference type="ChEBI" id="CHEBI:18420"/>
    </cofactor>
</comment>
<dbReference type="PROSITE" id="PS50887">
    <property type="entry name" value="GGDEF"/>
    <property type="match status" value="1"/>
</dbReference>
<dbReference type="GO" id="GO:0052621">
    <property type="term" value="F:diguanylate cyclase activity"/>
    <property type="evidence" value="ECO:0007669"/>
    <property type="project" value="UniProtKB-EC"/>
</dbReference>